<dbReference type="Gene3D" id="3.40.1410.10">
    <property type="entry name" value="Chorismate lyase-like"/>
    <property type="match status" value="1"/>
</dbReference>
<evidence type="ECO:0000259" key="4">
    <source>
        <dbReference type="PROSITE" id="PS50949"/>
    </source>
</evidence>
<evidence type="ECO:0000313" key="6">
    <source>
        <dbReference type="Proteomes" id="UP000187499"/>
    </source>
</evidence>
<dbReference type="Pfam" id="PF00392">
    <property type="entry name" value="GntR"/>
    <property type="match status" value="1"/>
</dbReference>
<dbReference type="SMART" id="SM00345">
    <property type="entry name" value="HTH_GNTR"/>
    <property type="match status" value="1"/>
</dbReference>
<dbReference type="AlphaFoldDB" id="A0A1P8Q0M8"/>
<dbReference type="Gene3D" id="1.10.10.10">
    <property type="entry name" value="Winged helix-like DNA-binding domain superfamily/Winged helix DNA-binding domain"/>
    <property type="match status" value="1"/>
</dbReference>
<dbReference type="InterPro" id="IPR050679">
    <property type="entry name" value="Bact_HTH_transcr_reg"/>
</dbReference>
<name>A0A1P8Q0M8_9LACO</name>
<dbReference type="STRING" id="1847728.BTM29_02170"/>
<evidence type="ECO:0000256" key="2">
    <source>
        <dbReference type="ARBA" id="ARBA00023125"/>
    </source>
</evidence>
<keyword evidence="3" id="KW-0804">Transcription</keyword>
<protein>
    <submittedName>
        <fullName evidence="5">Transcriptional regulator</fullName>
    </submittedName>
</protein>
<dbReference type="PANTHER" id="PTHR44846">
    <property type="entry name" value="MANNOSYL-D-GLYCERATE TRANSPORT/METABOLISM SYSTEM REPRESSOR MNGR-RELATED"/>
    <property type="match status" value="1"/>
</dbReference>
<dbReference type="PROSITE" id="PS50949">
    <property type="entry name" value="HTH_GNTR"/>
    <property type="match status" value="1"/>
</dbReference>
<dbReference type="RefSeq" id="WP_076613936.1">
    <property type="nucleotide sequence ID" value="NZ_CP019323.1"/>
</dbReference>
<dbReference type="PRINTS" id="PR00035">
    <property type="entry name" value="HTHGNTR"/>
</dbReference>
<sequence length="237" mass="27493">MVLKYQEIASDLANKVNNHDYTDKLPSEGELMTEYDASRNTIRNSLDILYNQGLIKRIQGSGYFVNTALHGEDYVMNLANKVGMNSLGVKYPITSKVLKLESIQADDKLAKILECEVGAPVYFIQRLRHSNNKLYALETTYYLKEFIPYLNKEICEKSIFSFIIENYHISIKNADEYVTIHNLTATEAKITERTENSPALRIEEINYLKSERPFNYSKTCYFQDDLTLYYHVSNYLN</sequence>
<dbReference type="GO" id="GO:0003677">
    <property type="term" value="F:DNA binding"/>
    <property type="evidence" value="ECO:0007669"/>
    <property type="project" value="UniProtKB-KW"/>
</dbReference>
<dbReference type="CDD" id="cd07377">
    <property type="entry name" value="WHTH_GntR"/>
    <property type="match status" value="1"/>
</dbReference>
<dbReference type="InterPro" id="IPR036390">
    <property type="entry name" value="WH_DNA-bd_sf"/>
</dbReference>
<gene>
    <name evidence="5" type="ORF">BTM29_02170</name>
</gene>
<proteinExistence type="predicted"/>
<dbReference type="InterPro" id="IPR000524">
    <property type="entry name" value="Tscrpt_reg_HTH_GntR"/>
</dbReference>
<dbReference type="EMBL" id="CP019323">
    <property type="protein sequence ID" value="APX71432.1"/>
    <property type="molecule type" value="Genomic_DNA"/>
</dbReference>
<dbReference type="Proteomes" id="UP000187499">
    <property type="component" value="Chromosome"/>
</dbReference>
<organism evidence="5 6">
    <name type="scientific">Companilactobacillus allii</name>
    <dbReference type="NCBI Taxonomy" id="1847728"/>
    <lineage>
        <taxon>Bacteria</taxon>
        <taxon>Bacillati</taxon>
        <taxon>Bacillota</taxon>
        <taxon>Bacilli</taxon>
        <taxon>Lactobacillales</taxon>
        <taxon>Lactobacillaceae</taxon>
        <taxon>Companilactobacillus</taxon>
    </lineage>
</organism>
<evidence type="ECO:0000256" key="1">
    <source>
        <dbReference type="ARBA" id="ARBA00023015"/>
    </source>
</evidence>
<dbReference type="InterPro" id="IPR036388">
    <property type="entry name" value="WH-like_DNA-bd_sf"/>
</dbReference>
<evidence type="ECO:0000256" key="3">
    <source>
        <dbReference type="ARBA" id="ARBA00023163"/>
    </source>
</evidence>
<dbReference type="InterPro" id="IPR028978">
    <property type="entry name" value="Chorismate_lyase_/UTRA_dom_sf"/>
</dbReference>
<dbReference type="GO" id="GO:0045892">
    <property type="term" value="P:negative regulation of DNA-templated transcription"/>
    <property type="evidence" value="ECO:0007669"/>
    <property type="project" value="TreeGrafter"/>
</dbReference>
<keyword evidence="1" id="KW-0805">Transcription regulation</keyword>
<dbReference type="Pfam" id="PF07702">
    <property type="entry name" value="UTRA"/>
    <property type="match status" value="1"/>
</dbReference>
<keyword evidence="2" id="KW-0238">DNA-binding</keyword>
<dbReference type="OrthoDB" id="9816541at2"/>
<feature type="domain" description="HTH gntR-type" evidence="4">
    <location>
        <begin position="2"/>
        <end position="68"/>
    </location>
</feature>
<evidence type="ECO:0000313" key="5">
    <source>
        <dbReference type="EMBL" id="APX71432.1"/>
    </source>
</evidence>
<dbReference type="SUPFAM" id="SSF46785">
    <property type="entry name" value="Winged helix' DNA-binding domain"/>
    <property type="match status" value="1"/>
</dbReference>
<dbReference type="SUPFAM" id="SSF64288">
    <property type="entry name" value="Chorismate lyase-like"/>
    <property type="match status" value="1"/>
</dbReference>
<dbReference type="PANTHER" id="PTHR44846:SF4">
    <property type="entry name" value="HTH GNTR-TYPE DOMAIN-CONTAINING PROTEIN"/>
    <property type="match status" value="1"/>
</dbReference>
<dbReference type="SMART" id="SM00866">
    <property type="entry name" value="UTRA"/>
    <property type="match status" value="1"/>
</dbReference>
<accession>A0A1P8Q0M8</accession>
<dbReference type="GO" id="GO:0003700">
    <property type="term" value="F:DNA-binding transcription factor activity"/>
    <property type="evidence" value="ECO:0007669"/>
    <property type="project" value="InterPro"/>
</dbReference>
<keyword evidence="6" id="KW-1185">Reference proteome</keyword>
<reference evidence="6" key="1">
    <citation type="submission" date="2016-12" db="EMBL/GenBank/DDBJ databases">
        <authorList>
            <person name="Jung M.Y."/>
            <person name="Lee S.H."/>
        </authorList>
    </citation>
    <scope>NUCLEOTIDE SEQUENCE [LARGE SCALE GENOMIC DNA]</scope>
    <source>
        <strain evidence="6">WiKim39</strain>
    </source>
</reference>
<dbReference type="KEGG" id="lalw:BTM29_02170"/>
<dbReference type="InterPro" id="IPR011663">
    <property type="entry name" value="UTRA"/>
</dbReference>